<feature type="domain" description="DUF4240" evidence="2">
    <location>
        <begin position="51"/>
        <end position="126"/>
    </location>
</feature>
<gene>
    <name evidence="3" type="ORF">ACFPFM_03855</name>
</gene>
<dbReference type="RefSeq" id="WP_344037911.1">
    <property type="nucleotide sequence ID" value="NZ_BAAAKE010000009.1"/>
</dbReference>
<dbReference type="Proteomes" id="UP001595833">
    <property type="component" value="Unassembled WGS sequence"/>
</dbReference>
<sequence length="179" mass="19909">MILPTAAEEARFWALLDNAWAGLGPEADGLRRALTRRDPAEEAFEEAAQLEEHLDRLVEVLRETSAGLPAEELTALDRVVERKLHDIDRRDVHEVTDGSDDGFLYARGFVVALGREFYEAVSRDPRLAVPDAEAESFCYLFAHAHAHRFGDFPETGSGISRESFSNPAGWSEQEVPSNA</sequence>
<proteinExistence type="predicted"/>
<reference evidence="4" key="1">
    <citation type="journal article" date="2019" name="Int. J. Syst. Evol. Microbiol.">
        <title>The Global Catalogue of Microorganisms (GCM) 10K type strain sequencing project: providing services to taxonomists for standard genome sequencing and annotation.</title>
        <authorList>
            <consortium name="The Broad Institute Genomics Platform"/>
            <consortium name="The Broad Institute Genome Sequencing Center for Infectious Disease"/>
            <person name="Wu L."/>
            <person name="Ma J."/>
        </authorList>
    </citation>
    <scope>NUCLEOTIDE SEQUENCE [LARGE SCALE GENOMIC DNA]</scope>
    <source>
        <strain evidence="4">KCTC 12848</strain>
    </source>
</reference>
<organism evidence="3 4">
    <name type="scientific">Saccharothrix xinjiangensis</name>
    <dbReference type="NCBI Taxonomy" id="204798"/>
    <lineage>
        <taxon>Bacteria</taxon>
        <taxon>Bacillati</taxon>
        <taxon>Actinomycetota</taxon>
        <taxon>Actinomycetes</taxon>
        <taxon>Pseudonocardiales</taxon>
        <taxon>Pseudonocardiaceae</taxon>
        <taxon>Saccharothrix</taxon>
    </lineage>
</organism>
<protein>
    <submittedName>
        <fullName evidence="3">DUF4240 domain-containing protein</fullName>
    </submittedName>
</protein>
<evidence type="ECO:0000259" key="2">
    <source>
        <dbReference type="Pfam" id="PF14024"/>
    </source>
</evidence>
<accession>A0ABV9XTP1</accession>
<evidence type="ECO:0000256" key="1">
    <source>
        <dbReference type="SAM" id="MobiDB-lite"/>
    </source>
</evidence>
<dbReference type="Pfam" id="PF14024">
    <property type="entry name" value="DUF4240"/>
    <property type="match status" value="1"/>
</dbReference>
<evidence type="ECO:0000313" key="3">
    <source>
        <dbReference type="EMBL" id="MFC5052887.1"/>
    </source>
</evidence>
<comment type="caution">
    <text evidence="3">The sequence shown here is derived from an EMBL/GenBank/DDBJ whole genome shotgun (WGS) entry which is preliminary data.</text>
</comment>
<name>A0ABV9XTP1_9PSEU</name>
<keyword evidence="4" id="KW-1185">Reference proteome</keyword>
<evidence type="ECO:0000313" key="4">
    <source>
        <dbReference type="Proteomes" id="UP001595833"/>
    </source>
</evidence>
<dbReference type="InterPro" id="IPR025334">
    <property type="entry name" value="DUF4240"/>
</dbReference>
<feature type="region of interest" description="Disordered" evidence="1">
    <location>
        <begin position="160"/>
        <end position="179"/>
    </location>
</feature>
<dbReference type="EMBL" id="JBHSJB010000004">
    <property type="protein sequence ID" value="MFC5052887.1"/>
    <property type="molecule type" value="Genomic_DNA"/>
</dbReference>